<keyword evidence="1" id="KW-0378">Hydrolase</keyword>
<dbReference type="STRING" id="1121457.SAMN02745161_0866"/>
<evidence type="ECO:0000256" key="2">
    <source>
        <dbReference type="SAM" id="SignalP"/>
    </source>
</evidence>
<dbReference type="SUPFAM" id="SSF53474">
    <property type="entry name" value="alpha/beta-Hydrolases"/>
    <property type="match status" value="1"/>
</dbReference>
<dbReference type="AlphaFoldDB" id="A0A1N6EBS6"/>
<dbReference type="Pfam" id="PF12146">
    <property type="entry name" value="Hydrolase_4"/>
    <property type="match status" value="1"/>
</dbReference>
<dbReference type="InterPro" id="IPR029058">
    <property type="entry name" value="AB_hydrolase_fold"/>
</dbReference>
<dbReference type="InterPro" id="IPR050266">
    <property type="entry name" value="AB_hydrolase_sf"/>
</dbReference>
<evidence type="ECO:0000259" key="3">
    <source>
        <dbReference type="Pfam" id="PF12146"/>
    </source>
</evidence>
<dbReference type="RefSeq" id="WP_175565984.1">
    <property type="nucleotide sequence ID" value="NZ_FSRG01000003.1"/>
</dbReference>
<gene>
    <name evidence="4" type="ORF">SAMN02745161_0866</name>
</gene>
<dbReference type="EMBL" id="FSRG01000003">
    <property type="protein sequence ID" value="SIN80421.1"/>
    <property type="molecule type" value="Genomic_DNA"/>
</dbReference>
<evidence type="ECO:0000256" key="1">
    <source>
        <dbReference type="ARBA" id="ARBA00022801"/>
    </source>
</evidence>
<proteinExistence type="predicted"/>
<evidence type="ECO:0000313" key="4">
    <source>
        <dbReference type="EMBL" id="SIN80421.1"/>
    </source>
</evidence>
<keyword evidence="5" id="KW-1185">Reference proteome</keyword>
<feature type="chain" id="PRO_5012703741" evidence="2">
    <location>
        <begin position="23"/>
        <end position="357"/>
    </location>
</feature>
<dbReference type="Proteomes" id="UP000184694">
    <property type="component" value="Unassembled WGS sequence"/>
</dbReference>
<feature type="signal peptide" evidence="2">
    <location>
        <begin position="1"/>
        <end position="22"/>
    </location>
</feature>
<evidence type="ECO:0000313" key="5">
    <source>
        <dbReference type="Proteomes" id="UP000184694"/>
    </source>
</evidence>
<sequence>MNKIILNLMCSLFVLVTLPDYAQSNITKLDNIKAQKVSDVTSINVREKIILGGAEQWISIQSEDTSNPILLILHGGPGFAMMPLFHISNSELENYFIVVNWDQRGAGMSYSSNIPKETMTLSQLLSDAHELTGYLRIRFNRKKIFILGHSFGTILGTFLIRDYPEDYYAYGGIGQVVNVIENEQLSYDFALEQAYKDSNRKAIDELNNIGRPNEAGEYSDDSGYDITMKWVGYYGGELYGKRDSEEIERTILNSKMYENIRDDVIKGWSFSQELFNDNAIWSFDFRLSVNHVDVPMYFFTGRHDYDTPCTLVKQYYNTLSAPIKEIIWFENSSHFPFYEEPQKFNKMIIEKFTTHPF</sequence>
<keyword evidence="2" id="KW-0732">Signal</keyword>
<feature type="domain" description="Serine aminopeptidase S33" evidence="3">
    <location>
        <begin position="94"/>
        <end position="167"/>
    </location>
</feature>
<accession>A0A1N6EBS6</accession>
<dbReference type="PRINTS" id="PR00793">
    <property type="entry name" value="PROAMNOPTASE"/>
</dbReference>
<organism evidence="4 5">
    <name type="scientific">Halodesulfovibrio marinisediminis DSM 17456</name>
    <dbReference type="NCBI Taxonomy" id="1121457"/>
    <lineage>
        <taxon>Bacteria</taxon>
        <taxon>Pseudomonadati</taxon>
        <taxon>Thermodesulfobacteriota</taxon>
        <taxon>Desulfovibrionia</taxon>
        <taxon>Desulfovibrionales</taxon>
        <taxon>Desulfovibrionaceae</taxon>
        <taxon>Halodesulfovibrio</taxon>
    </lineage>
</organism>
<dbReference type="GO" id="GO:0016020">
    <property type="term" value="C:membrane"/>
    <property type="evidence" value="ECO:0007669"/>
    <property type="project" value="TreeGrafter"/>
</dbReference>
<dbReference type="GO" id="GO:0008233">
    <property type="term" value="F:peptidase activity"/>
    <property type="evidence" value="ECO:0007669"/>
    <property type="project" value="InterPro"/>
</dbReference>
<dbReference type="InterPro" id="IPR022742">
    <property type="entry name" value="Hydrolase_4"/>
</dbReference>
<dbReference type="InterPro" id="IPR002410">
    <property type="entry name" value="Peptidase_S33"/>
</dbReference>
<dbReference type="PANTHER" id="PTHR43798:SF33">
    <property type="entry name" value="HYDROLASE, PUTATIVE (AFU_ORTHOLOGUE AFUA_2G14860)-RELATED"/>
    <property type="match status" value="1"/>
</dbReference>
<reference evidence="5" key="1">
    <citation type="submission" date="2016-11" db="EMBL/GenBank/DDBJ databases">
        <authorList>
            <person name="Varghese N."/>
            <person name="Submissions S."/>
        </authorList>
    </citation>
    <scope>NUCLEOTIDE SEQUENCE [LARGE SCALE GENOMIC DNA]</scope>
    <source>
        <strain evidence="5">DSM 17456</strain>
    </source>
</reference>
<dbReference type="PANTHER" id="PTHR43798">
    <property type="entry name" value="MONOACYLGLYCEROL LIPASE"/>
    <property type="match status" value="1"/>
</dbReference>
<name>A0A1N6EBS6_9BACT</name>
<dbReference type="GO" id="GO:0006508">
    <property type="term" value="P:proteolysis"/>
    <property type="evidence" value="ECO:0007669"/>
    <property type="project" value="InterPro"/>
</dbReference>
<dbReference type="Gene3D" id="3.40.50.1820">
    <property type="entry name" value="alpha/beta hydrolase"/>
    <property type="match status" value="1"/>
</dbReference>
<protein>
    <submittedName>
        <fullName evidence="4">Pimeloyl-ACP methyl ester carboxylesterase</fullName>
    </submittedName>
</protein>